<keyword evidence="2" id="KW-1185">Reference proteome</keyword>
<reference evidence="1" key="1">
    <citation type="submission" date="2022-11" db="EMBL/GenBank/DDBJ databases">
        <title>beta-Carotene-producing bacterium, Jeongeuplla avenae sp. nov., alleviates the salt stress of Arabidopsis seedlings.</title>
        <authorList>
            <person name="Jiang L."/>
            <person name="Lee J."/>
        </authorList>
    </citation>
    <scope>NUCLEOTIDE SEQUENCE</scope>
    <source>
        <strain evidence="1">DY_R2A_6</strain>
    </source>
</reference>
<proteinExistence type="predicted"/>
<dbReference type="Proteomes" id="UP001163223">
    <property type="component" value="Chromosome"/>
</dbReference>
<evidence type="ECO:0000313" key="2">
    <source>
        <dbReference type="Proteomes" id="UP001163223"/>
    </source>
</evidence>
<accession>A0ACD4NWC2</accession>
<sequence>MIRERKPAGPMGRDEADAVGVEALSFLAGDPKLLARFLDLSGIEPMEMRARISDPAFFAGLLDFLLAHEGTLAAFSQASGRAGESVAAAREALSADFAAGPR</sequence>
<gene>
    <name evidence="1" type="ORF">OXU80_13060</name>
</gene>
<evidence type="ECO:0000313" key="1">
    <source>
        <dbReference type="EMBL" id="WAJ31070.1"/>
    </source>
</evidence>
<organism evidence="1 2">
    <name type="scientific">Antarcticirhabdus aurantiaca</name>
    <dbReference type="NCBI Taxonomy" id="2606717"/>
    <lineage>
        <taxon>Bacteria</taxon>
        <taxon>Pseudomonadati</taxon>
        <taxon>Pseudomonadota</taxon>
        <taxon>Alphaproteobacteria</taxon>
        <taxon>Hyphomicrobiales</taxon>
        <taxon>Aurantimonadaceae</taxon>
        <taxon>Antarcticirhabdus</taxon>
    </lineage>
</organism>
<protein>
    <submittedName>
        <fullName evidence="1">DUF3572 domain-containing protein</fullName>
    </submittedName>
</protein>
<name>A0ACD4NWC2_9HYPH</name>
<dbReference type="EMBL" id="CP113520">
    <property type="protein sequence ID" value="WAJ31070.1"/>
    <property type="molecule type" value="Genomic_DNA"/>
</dbReference>